<feature type="non-terminal residue" evidence="2">
    <location>
        <position position="1"/>
    </location>
</feature>
<proteinExistence type="predicted"/>
<comment type="caution">
    <text evidence="2">The sequence shown here is derived from an EMBL/GenBank/DDBJ whole genome shotgun (WGS) entry which is preliminary data.</text>
</comment>
<evidence type="ECO:0000256" key="1">
    <source>
        <dbReference type="SAM" id="MobiDB-lite"/>
    </source>
</evidence>
<sequence>MSLPLGRAEAFFQILNKDDSRMDDTLLDLDNAGDIIDDMEDRMDFELEMNIDPSLLGKGELHNPLPPIIKEGEINQEKDRESGKTGTKGGRHGKVNRAALQKDIQTATLGTWAKQTRRNYEGQITRFKSFLASDFPEDIGQFTTLGKDMPFLICAWISLACENPESQAEFGLASRDSSNFTWSQAQKMRSSLTFHFTYEIQNGT</sequence>
<reference evidence="2 3" key="1">
    <citation type="submission" date="2018-12" db="EMBL/GenBank/DDBJ databases">
        <title>Venturia inaequalis Genome Resource.</title>
        <authorList>
            <person name="Lichtner F.J."/>
        </authorList>
    </citation>
    <scope>NUCLEOTIDE SEQUENCE [LARGE SCALE GENOMIC DNA]</scope>
    <source>
        <strain evidence="2 3">120213</strain>
    </source>
</reference>
<evidence type="ECO:0000313" key="3">
    <source>
        <dbReference type="Proteomes" id="UP000447873"/>
    </source>
</evidence>
<evidence type="ECO:0000313" key="2">
    <source>
        <dbReference type="EMBL" id="KAE9961255.1"/>
    </source>
</evidence>
<dbReference type="AlphaFoldDB" id="A0A8H3YI43"/>
<organism evidence="2 3">
    <name type="scientific">Venturia inaequalis</name>
    <name type="common">Apple scab fungus</name>
    <dbReference type="NCBI Taxonomy" id="5025"/>
    <lineage>
        <taxon>Eukaryota</taxon>
        <taxon>Fungi</taxon>
        <taxon>Dikarya</taxon>
        <taxon>Ascomycota</taxon>
        <taxon>Pezizomycotina</taxon>
        <taxon>Dothideomycetes</taxon>
        <taxon>Pleosporomycetidae</taxon>
        <taxon>Venturiales</taxon>
        <taxon>Venturiaceae</taxon>
        <taxon>Venturia</taxon>
    </lineage>
</organism>
<dbReference type="Proteomes" id="UP000447873">
    <property type="component" value="Unassembled WGS sequence"/>
</dbReference>
<feature type="region of interest" description="Disordered" evidence="1">
    <location>
        <begin position="66"/>
        <end position="95"/>
    </location>
</feature>
<accession>A0A8H3YI43</accession>
<name>A0A8H3YI43_VENIN</name>
<dbReference type="EMBL" id="WNWS01002389">
    <property type="protein sequence ID" value="KAE9961255.1"/>
    <property type="molecule type" value="Genomic_DNA"/>
</dbReference>
<protein>
    <submittedName>
        <fullName evidence="2">Uncharacterized protein</fullName>
    </submittedName>
</protein>
<gene>
    <name evidence="2" type="ORF">EG328_004324</name>
</gene>
<feature type="compositionally biased region" description="Basic and acidic residues" evidence="1">
    <location>
        <begin position="70"/>
        <end position="83"/>
    </location>
</feature>